<dbReference type="SUPFAM" id="SSF117396">
    <property type="entry name" value="TM1631-like"/>
    <property type="match status" value="1"/>
</dbReference>
<proteinExistence type="predicted"/>
<protein>
    <recommendedName>
        <fullName evidence="3">DUF72 domain-containing protein</fullName>
    </recommendedName>
</protein>
<keyword evidence="2" id="KW-1185">Reference proteome</keyword>
<dbReference type="Gene3D" id="3.20.20.410">
    <property type="entry name" value="Protein of unknown function UPF0759"/>
    <property type="match status" value="1"/>
</dbReference>
<dbReference type="Proteomes" id="UP000183200">
    <property type="component" value="Unassembled WGS sequence"/>
</dbReference>
<evidence type="ECO:0000313" key="1">
    <source>
        <dbReference type="EMBL" id="SDL32217.1"/>
    </source>
</evidence>
<evidence type="ECO:0008006" key="3">
    <source>
        <dbReference type="Google" id="ProtNLM"/>
    </source>
</evidence>
<sequence length="151" mass="17943">MKGCLLLQFPPSLRSDQLHQLTQLLHHIRLGDREEQWKIALEFRHPSWYQENTYDLMRKFRISLVLHDKPGSATPMIEQEQDFVYLRFHGPEGDYKGTYTDDFLMEYAGYIKDWNEEGKTVYVYFNNTIGDAIRNLQSLTRHLRSISVPSF</sequence>
<dbReference type="InterPro" id="IPR036520">
    <property type="entry name" value="UPF0759_sf"/>
</dbReference>
<evidence type="ECO:0000313" key="2">
    <source>
        <dbReference type="Proteomes" id="UP000183200"/>
    </source>
</evidence>
<dbReference type="PANTHER" id="PTHR30348:SF4">
    <property type="entry name" value="DUF72 DOMAIN-CONTAINING PROTEIN"/>
    <property type="match status" value="1"/>
</dbReference>
<dbReference type="InterPro" id="IPR002763">
    <property type="entry name" value="DUF72"/>
</dbReference>
<dbReference type="Pfam" id="PF01904">
    <property type="entry name" value="DUF72"/>
    <property type="match status" value="1"/>
</dbReference>
<name>A0A1G9J3X5_9SPHI</name>
<dbReference type="AlphaFoldDB" id="A0A1G9J3X5"/>
<reference evidence="2" key="1">
    <citation type="submission" date="2016-10" db="EMBL/GenBank/DDBJ databases">
        <authorList>
            <person name="Varghese N."/>
            <person name="Submissions S."/>
        </authorList>
    </citation>
    <scope>NUCLEOTIDE SEQUENCE [LARGE SCALE GENOMIC DNA]</scope>
    <source>
        <strain evidence="2">DSM 19110</strain>
    </source>
</reference>
<dbReference type="PANTHER" id="PTHR30348">
    <property type="entry name" value="UNCHARACTERIZED PROTEIN YECE"/>
    <property type="match status" value="1"/>
</dbReference>
<accession>A0A1G9J3X5</accession>
<dbReference type="EMBL" id="FNGY01000001">
    <property type="protein sequence ID" value="SDL32217.1"/>
    <property type="molecule type" value="Genomic_DNA"/>
</dbReference>
<organism evidence="1 2">
    <name type="scientific">Pedobacter steynii</name>
    <dbReference type="NCBI Taxonomy" id="430522"/>
    <lineage>
        <taxon>Bacteria</taxon>
        <taxon>Pseudomonadati</taxon>
        <taxon>Bacteroidota</taxon>
        <taxon>Sphingobacteriia</taxon>
        <taxon>Sphingobacteriales</taxon>
        <taxon>Sphingobacteriaceae</taxon>
        <taxon>Pedobacter</taxon>
    </lineage>
</organism>
<gene>
    <name evidence="1" type="ORF">SAMN05421820_101143</name>
</gene>